<keyword evidence="3" id="KW-1185">Reference proteome</keyword>
<accession>A0A927CGY4</accession>
<gene>
    <name evidence="2" type="ORF">IDH45_27595</name>
</gene>
<evidence type="ECO:0000256" key="1">
    <source>
        <dbReference type="SAM" id="SignalP"/>
    </source>
</evidence>
<evidence type="ECO:0008006" key="4">
    <source>
        <dbReference type="Google" id="ProtNLM"/>
    </source>
</evidence>
<comment type="caution">
    <text evidence="2">The sequence shown here is derived from an EMBL/GenBank/DDBJ whole genome shotgun (WGS) entry which is preliminary data.</text>
</comment>
<reference evidence="2" key="1">
    <citation type="submission" date="2020-09" db="EMBL/GenBank/DDBJ databases">
        <title>A novel bacterium of genus Paenibacillus, isolated from South China Sea.</title>
        <authorList>
            <person name="Huang H."/>
            <person name="Mo K."/>
            <person name="Hu Y."/>
        </authorList>
    </citation>
    <scope>NUCLEOTIDE SEQUENCE</scope>
    <source>
        <strain evidence="2">IB182363</strain>
    </source>
</reference>
<sequence>MKALKMVKKTVVVGGLAAAMMFGTAVSGFGGSAFAAEVKSQVNYQQVVDQNLSFVIGHVASIADREDYSIRDALSQGQSLVQASGLTSQELLNRLVESMNQSIDFAARNDKDIEKDDLNRIKSEAAGKLSTIINTNGYDDTKYSKVDYDKIVKRELSSVVILVSAYADKQDSVIRDALQEGKTLVEASGLKHGELLDKLKASISQSIDFAAKNDKTTTKEELNEIKSKAASELSKIISTNGYDDSTYDAVETDYTKLAEKELSYTVIRVSAYADKKDSEIRDALRQGKTLVEASGLKHGELLDKLTASLNQSIDFAAKNDKSVEAEEISRIKSEAAGKLSKIITTNGYDDRAAAAKVDYKKLVEKELSYTAIRVSAQADKDYSTIVDALQNGKTLVEASGLKHEDLLKQLIESLNQSIDFAAKNDKTVTAEELNRIKSEAAGKLSTILSTSGGYKG</sequence>
<protein>
    <recommendedName>
        <fullName evidence="4">SbsC C-terminal domain-containing protein</fullName>
    </recommendedName>
</protein>
<dbReference type="RefSeq" id="WP_190931370.1">
    <property type="nucleotide sequence ID" value="NZ_JACXJA010000046.1"/>
</dbReference>
<organism evidence="2 3">
    <name type="scientific">Paenibacillus oceani</name>
    <dbReference type="NCBI Taxonomy" id="2772510"/>
    <lineage>
        <taxon>Bacteria</taxon>
        <taxon>Bacillati</taxon>
        <taxon>Bacillota</taxon>
        <taxon>Bacilli</taxon>
        <taxon>Bacillales</taxon>
        <taxon>Paenibacillaceae</taxon>
        <taxon>Paenibacillus</taxon>
    </lineage>
</organism>
<proteinExistence type="predicted"/>
<dbReference type="AlphaFoldDB" id="A0A927CGY4"/>
<keyword evidence="1" id="KW-0732">Signal</keyword>
<feature type="chain" id="PRO_5037506363" description="SbsC C-terminal domain-containing protein" evidence="1">
    <location>
        <begin position="36"/>
        <end position="456"/>
    </location>
</feature>
<dbReference type="EMBL" id="JACXJA010000046">
    <property type="protein sequence ID" value="MBD2865751.1"/>
    <property type="molecule type" value="Genomic_DNA"/>
</dbReference>
<feature type="signal peptide" evidence="1">
    <location>
        <begin position="1"/>
        <end position="35"/>
    </location>
</feature>
<dbReference type="Proteomes" id="UP000639396">
    <property type="component" value="Unassembled WGS sequence"/>
</dbReference>
<evidence type="ECO:0000313" key="2">
    <source>
        <dbReference type="EMBL" id="MBD2865751.1"/>
    </source>
</evidence>
<evidence type="ECO:0000313" key="3">
    <source>
        <dbReference type="Proteomes" id="UP000639396"/>
    </source>
</evidence>
<name>A0A927CGY4_9BACL</name>